<comment type="similarity">
    <text evidence="5">Belongs to the TRAFAC class myosin-kinesin ATPase superfamily. Kinesin family.</text>
</comment>
<dbReference type="EMBL" id="BSXU01002685">
    <property type="protein sequence ID" value="GMG39110.1"/>
    <property type="molecule type" value="Genomic_DNA"/>
</dbReference>
<dbReference type="GO" id="GO:0005874">
    <property type="term" value="C:microtubule"/>
    <property type="evidence" value="ECO:0007669"/>
    <property type="project" value="UniProtKB-KW"/>
</dbReference>
<keyword evidence="2 5" id="KW-0547">Nucleotide-binding</keyword>
<dbReference type="InterPro" id="IPR001752">
    <property type="entry name" value="Kinesin_motor_dom"/>
</dbReference>
<protein>
    <submittedName>
        <fullName evidence="8">Unnamed protein product</fullName>
    </submittedName>
</protein>
<evidence type="ECO:0000259" key="7">
    <source>
        <dbReference type="PROSITE" id="PS50067"/>
    </source>
</evidence>
<evidence type="ECO:0000256" key="3">
    <source>
        <dbReference type="ARBA" id="ARBA00022840"/>
    </source>
</evidence>
<dbReference type="SUPFAM" id="SSF52540">
    <property type="entry name" value="P-loop containing nucleoside triphosphate hydrolases"/>
    <property type="match status" value="1"/>
</dbReference>
<feature type="domain" description="Kinesin motor" evidence="7">
    <location>
        <begin position="19"/>
        <end position="339"/>
    </location>
</feature>
<dbReference type="InterPro" id="IPR027417">
    <property type="entry name" value="P-loop_NTPase"/>
</dbReference>
<dbReference type="GO" id="GO:0007018">
    <property type="term" value="P:microtubule-based movement"/>
    <property type="evidence" value="ECO:0007669"/>
    <property type="project" value="InterPro"/>
</dbReference>
<dbReference type="Proteomes" id="UP001165063">
    <property type="component" value="Unassembled WGS sequence"/>
</dbReference>
<dbReference type="GO" id="GO:0005524">
    <property type="term" value="F:ATP binding"/>
    <property type="evidence" value="ECO:0007669"/>
    <property type="project" value="UniProtKB-UniRule"/>
</dbReference>
<feature type="binding site" evidence="5">
    <location>
        <begin position="103"/>
        <end position="110"/>
    </location>
    <ligand>
        <name>ATP</name>
        <dbReference type="ChEBI" id="CHEBI:30616"/>
    </ligand>
</feature>
<name>A0A9W7DL17_AMBMO</name>
<dbReference type="PROSITE" id="PS50067">
    <property type="entry name" value="KINESIN_MOTOR_2"/>
    <property type="match status" value="1"/>
</dbReference>
<keyword evidence="9" id="KW-1185">Reference proteome</keyword>
<dbReference type="Pfam" id="PF00225">
    <property type="entry name" value="Kinesin"/>
    <property type="match status" value="1"/>
</dbReference>
<dbReference type="AlphaFoldDB" id="A0A9W7DL17"/>
<sequence>MSSPAKPVPGTIHSSSVLPMQLHLRIRKQQTQQSNGIPQVFRRSQKKDNRIILNNNETPFGFSSITTPDGSTEEASEFFNTTCKKMMDDKLFKGTDCLLFTLGPSNSGKTHAIFGSEGQGLVYQAIDEAFKYVKGKSMTTDFKHISKRLTGLRKASSSTTSPSDNPFKSPSSSPSKSTSSTSLSSSPGSSSPSGVQYAITISMFEIYNDITRDLLTTPVTESNKSIVTDQKDNKLRPFELTQTLVQDSASANELIMKGSRVRTTASTFVNGDSSRSHCFVFINIIRIFKGFLTSSRLTIADLAGLERSKLSMTSEQINLPDFYFMTLQRRNVLFVLSSH</sequence>
<dbReference type="PANTHER" id="PTHR24115:SF1008">
    <property type="entry name" value="KINESIN-LIKE PROTEIN SUBITO"/>
    <property type="match status" value="1"/>
</dbReference>
<keyword evidence="1" id="KW-0493">Microtubule</keyword>
<dbReference type="InterPro" id="IPR036961">
    <property type="entry name" value="Kinesin_motor_dom_sf"/>
</dbReference>
<dbReference type="SMART" id="SM00129">
    <property type="entry name" value="KISc"/>
    <property type="match status" value="1"/>
</dbReference>
<evidence type="ECO:0000256" key="6">
    <source>
        <dbReference type="SAM" id="MobiDB-lite"/>
    </source>
</evidence>
<keyword evidence="3 5" id="KW-0067">ATP-binding</keyword>
<accession>A0A9W7DL17</accession>
<evidence type="ECO:0000313" key="8">
    <source>
        <dbReference type="EMBL" id="GMG39110.1"/>
    </source>
</evidence>
<dbReference type="GO" id="GO:0003777">
    <property type="term" value="F:microtubule motor activity"/>
    <property type="evidence" value="ECO:0007669"/>
    <property type="project" value="InterPro"/>
</dbReference>
<evidence type="ECO:0000313" key="9">
    <source>
        <dbReference type="Proteomes" id="UP001165063"/>
    </source>
</evidence>
<proteinExistence type="inferred from homology"/>
<feature type="region of interest" description="Disordered" evidence="6">
    <location>
        <begin position="153"/>
        <end position="193"/>
    </location>
</feature>
<dbReference type="GO" id="GO:0016887">
    <property type="term" value="F:ATP hydrolysis activity"/>
    <property type="evidence" value="ECO:0007669"/>
    <property type="project" value="TreeGrafter"/>
</dbReference>
<evidence type="ECO:0000256" key="1">
    <source>
        <dbReference type="ARBA" id="ARBA00022701"/>
    </source>
</evidence>
<dbReference type="Gene3D" id="3.40.850.10">
    <property type="entry name" value="Kinesin motor domain"/>
    <property type="match status" value="1"/>
</dbReference>
<dbReference type="GO" id="GO:0005871">
    <property type="term" value="C:kinesin complex"/>
    <property type="evidence" value="ECO:0007669"/>
    <property type="project" value="TreeGrafter"/>
</dbReference>
<organism evidence="8 9">
    <name type="scientific">Ambrosiozyma monospora</name>
    <name type="common">Yeast</name>
    <name type="synonym">Endomycopsis monosporus</name>
    <dbReference type="NCBI Taxonomy" id="43982"/>
    <lineage>
        <taxon>Eukaryota</taxon>
        <taxon>Fungi</taxon>
        <taxon>Dikarya</taxon>
        <taxon>Ascomycota</taxon>
        <taxon>Saccharomycotina</taxon>
        <taxon>Pichiomycetes</taxon>
        <taxon>Pichiales</taxon>
        <taxon>Pichiaceae</taxon>
        <taxon>Ambrosiozyma</taxon>
    </lineage>
</organism>
<feature type="compositionally biased region" description="Low complexity" evidence="6">
    <location>
        <begin position="161"/>
        <end position="193"/>
    </location>
</feature>
<evidence type="ECO:0000256" key="2">
    <source>
        <dbReference type="ARBA" id="ARBA00022741"/>
    </source>
</evidence>
<dbReference type="OrthoDB" id="123929at2759"/>
<gene>
    <name evidence="8" type="ORF">Amon01_000508700</name>
</gene>
<keyword evidence="4 5" id="KW-0505">Motor protein</keyword>
<dbReference type="GO" id="GO:0005634">
    <property type="term" value="C:nucleus"/>
    <property type="evidence" value="ECO:0007669"/>
    <property type="project" value="TreeGrafter"/>
</dbReference>
<reference evidence="8" key="1">
    <citation type="submission" date="2023-04" db="EMBL/GenBank/DDBJ databases">
        <title>Ambrosiozyma monospora NBRC 1965.</title>
        <authorList>
            <person name="Ichikawa N."/>
            <person name="Sato H."/>
            <person name="Tonouchi N."/>
        </authorList>
    </citation>
    <scope>NUCLEOTIDE SEQUENCE</scope>
    <source>
        <strain evidence="8">NBRC 1965</strain>
    </source>
</reference>
<comment type="caution">
    <text evidence="8">The sequence shown here is derived from an EMBL/GenBank/DDBJ whole genome shotgun (WGS) entry which is preliminary data.</text>
</comment>
<dbReference type="PRINTS" id="PR00380">
    <property type="entry name" value="KINESINHEAVY"/>
</dbReference>
<dbReference type="PANTHER" id="PTHR24115">
    <property type="entry name" value="KINESIN-RELATED"/>
    <property type="match status" value="1"/>
</dbReference>
<evidence type="ECO:0000256" key="5">
    <source>
        <dbReference type="PROSITE-ProRule" id="PRU00283"/>
    </source>
</evidence>
<dbReference type="GO" id="GO:0008017">
    <property type="term" value="F:microtubule binding"/>
    <property type="evidence" value="ECO:0007669"/>
    <property type="project" value="InterPro"/>
</dbReference>
<dbReference type="InterPro" id="IPR027640">
    <property type="entry name" value="Kinesin-like_fam"/>
</dbReference>
<evidence type="ECO:0000256" key="4">
    <source>
        <dbReference type="ARBA" id="ARBA00023175"/>
    </source>
</evidence>